<dbReference type="EMBL" id="JALLPJ020001227">
    <property type="protein sequence ID" value="KAL3773615.1"/>
    <property type="molecule type" value="Genomic_DNA"/>
</dbReference>
<organism evidence="2 3">
    <name type="scientific">Cyclotella atomus</name>
    <dbReference type="NCBI Taxonomy" id="382360"/>
    <lineage>
        <taxon>Eukaryota</taxon>
        <taxon>Sar</taxon>
        <taxon>Stramenopiles</taxon>
        <taxon>Ochrophyta</taxon>
        <taxon>Bacillariophyta</taxon>
        <taxon>Coscinodiscophyceae</taxon>
        <taxon>Thalassiosirophycidae</taxon>
        <taxon>Stephanodiscales</taxon>
        <taxon>Stephanodiscaceae</taxon>
        <taxon>Cyclotella</taxon>
    </lineage>
</organism>
<feature type="region of interest" description="Disordered" evidence="1">
    <location>
        <begin position="254"/>
        <end position="278"/>
    </location>
</feature>
<dbReference type="Proteomes" id="UP001530400">
    <property type="component" value="Unassembled WGS sequence"/>
</dbReference>
<reference evidence="2 3" key="1">
    <citation type="submission" date="2024-10" db="EMBL/GenBank/DDBJ databases">
        <title>Updated reference genomes for cyclostephanoid diatoms.</title>
        <authorList>
            <person name="Roberts W.R."/>
            <person name="Alverson A.J."/>
        </authorList>
    </citation>
    <scope>NUCLEOTIDE SEQUENCE [LARGE SCALE GENOMIC DNA]</scope>
    <source>
        <strain evidence="2 3">AJA010-31</strain>
    </source>
</reference>
<gene>
    <name evidence="2" type="ORF">ACHAWO_010811</name>
</gene>
<comment type="caution">
    <text evidence="2">The sequence shown here is derived from an EMBL/GenBank/DDBJ whole genome shotgun (WGS) entry which is preliminary data.</text>
</comment>
<name>A0ABD3NC27_9STRA</name>
<evidence type="ECO:0000313" key="3">
    <source>
        <dbReference type="Proteomes" id="UP001530400"/>
    </source>
</evidence>
<evidence type="ECO:0000256" key="1">
    <source>
        <dbReference type="SAM" id="MobiDB-lite"/>
    </source>
</evidence>
<feature type="compositionally biased region" description="Acidic residues" evidence="1">
    <location>
        <begin position="266"/>
        <end position="278"/>
    </location>
</feature>
<sequence>MDGVIGLTKNVTLLGPSGPLEANVQYRKQNNEFTKALQIQELHIGCVYIIQITCELTNTTMTTTTAPITFQTDAAGAAITTEQLALIGFAAALSTCVNNDDTGSKKAKSVRDEAKLLMSLLMGKKASDILSEEIGVNDDDDGEVQAEIKSEDKSTGDFTFTFPALSLQPGSSAGAPDGESSDDAAQKEEAELPPPSELLARPQSVNDKDAVKDCSETMAQNVLESFGAALIWRAKTWVNSLAQVLTLSVNGAEANSDSNKVKGGESDGEQAESNFGEDEITNSREMQIIEAIVRSSEEVSVVNVKTTFRVMPQRIEQGAEPVSKKQKTESDIPTYKVMHKLHFEAIVSMTSNEGGRYKNIKLQAPGSIEGTFVARVNYGDDILRGVSIKLDTDAFALSLERESRAVVRRAAEAALLAASGMEVSEVGQVHHSVISPRYVLMSPMQPPHDGSDQETDLTQSTFSTAIREDEGCSDSSAVTTPSLSPSKTPRGSSVLSPSPAPL</sequence>
<keyword evidence="3" id="KW-1185">Reference proteome</keyword>
<feature type="compositionally biased region" description="Polar residues" evidence="1">
    <location>
        <begin position="473"/>
        <end position="496"/>
    </location>
</feature>
<feature type="region of interest" description="Disordered" evidence="1">
    <location>
        <begin position="167"/>
        <end position="210"/>
    </location>
</feature>
<feature type="region of interest" description="Disordered" evidence="1">
    <location>
        <begin position="440"/>
        <end position="502"/>
    </location>
</feature>
<proteinExistence type="predicted"/>
<evidence type="ECO:0000313" key="2">
    <source>
        <dbReference type="EMBL" id="KAL3773615.1"/>
    </source>
</evidence>
<dbReference type="AlphaFoldDB" id="A0ABD3NC27"/>
<protein>
    <submittedName>
        <fullName evidence="2">Uncharacterized protein</fullName>
    </submittedName>
</protein>
<accession>A0ABD3NC27</accession>